<protein>
    <recommendedName>
        <fullName evidence="2">Protein kinase domain-containing protein</fullName>
    </recommendedName>
</protein>
<feature type="region of interest" description="Disordered" evidence="1">
    <location>
        <begin position="399"/>
        <end position="462"/>
    </location>
</feature>
<feature type="domain" description="Protein kinase" evidence="2">
    <location>
        <begin position="52"/>
        <end position="372"/>
    </location>
</feature>
<evidence type="ECO:0000256" key="1">
    <source>
        <dbReference type="SAM" id="MobiDB-lite"/>
    </source>
</evidence>
<gene>
    <name evidence="3" type="ORF">APAL1065_LOCUS27413</name>
</gene>
<proteinExistence type="predicted"/>
<organism evidence="3">
    <name type="scientific">Entomoneis paludosa</name>
    <dbReference type="NCBI Taxonomy" id="265537"/>
    <lineage>
        <taxon>Eukaryota</taxon>
        <taxon>Sar</taxon>
        <taxon>Stramenopiles</taxon>
        <taxon>Ochrophyta</taxon>
        <taxon>Bacillariophyta</taxon>
        <taxon>Bacillariophyceae</taxon>
        <taxon>Bacillariophycidae</taxon>
        <taxon>Entomoneidaceae</taxon>
        <taxon>Entomoneis</taxon>
    </lineage>
</organism>
<dbReference type="InterPro" id="IPR051681">
    <property type="entry name" value="Ser/Thr_Kinases-Pseudokinases"/>
</dbReference>
<dbReference type="SUPFAM" id="SSF56112">
    <property type="entry name" value="Protein kinase-like (PK-like)"/>
    <property type="match status" value="1"/>
</dbReference>
<dbReference type="AlphaFoldDB" id="A0A7S2YTZ9"/>
<accession>A0A7S2YTZ9</accession>
<dbReference type="InterPro" id="IPR000719">
    <property type="entry name" value="Prot_kinase_dom"/>
</dbReference>
<dbReference type="GO" id="GO:0005524">
    <property type="term" value="F:ATP binding"/>
    <property type="evidence" value="ECO:0007669"/>
    <property type="project" value="InterPro"/>
</dbReference>
<reference evidence="3" key="1">
    <citation type="submission" date="2021-01" db="EMBL/GenBank/DDBJ databases">
        <authorList>
            <person name="Corre E."/>
            <person name="Pelletier E."/>
            <person name="Niang G."/>
            <person name="Scheremetjew M."/>
            <person name="Finn R."/>
            <person name="Kale V."/>
            <person name="Holt S."/>
            <person name="Cochrane G."/>
            <person name="Meng A."/>
            <person name="Brown T."/>
            <person name="Cohen L."/>
        </authorList>
    </citation>
    <scope>NUCLEOTIDE SEQUENCE</scope>
    <source>
        <strain evidence="3">CCMP125</strain>
    </source>
</reference>
<evidence type="ECO:0000259" key="2">
    <source>
        <dbReference type="PROSITE" id="PS50011"/>
    </source>
</evidence>
<dbReference type="Gene3D" id="1.10.510.10">
    <property type="entry name" value="Transferase(Phosphotransferase) domain 1"/>
    <property type="match status" value="1"/>
</dbReference>
<name>A0A7S2YTZ9_9STRA</name>
<evidence type="ECO:0000313" key="3">
    <source>
        <dbReference type="EMBL" id="CAD9995273.1"/>
    </source>
</evidence>
<dbReference type="SMART" id="SM00220">
    <property type="entry name" value="S_TKc"/>
    <property type="match status" value="1"/>
</dbReference>
<dbReference type="InterPro" id="IPR011009">
    <property type="entry name" value="Kinase-like_dom_sf"/>
</dbReference>
<sequence length="462" mass="51823">MSPPSGRAMTMEEIGKRAWKTASRAAKHMSKHSKIVNPAMEKCIPRFERDEVVLGEMLGSGGFNDVYEVQRIDLVQDLSMAENAKKISSPLQSEHRAFVSKHVFRESSQNCRYAIKFLSVETIEDASRFCTGAADLVVEAKFLASLSHPNIIKLRGMAAAGTSGFSTLHERGYFLLLDRLQCTLEHKIDHWRNFEKAMAGDSNKKRKAFLAERLHVSFDVAAALSYLHNNHVIYRDLKPDNIGFDIRGDVKIFDFGLAKELDPSLRYGCTEFYELSGNTGSLRYMAPEVARSEPYNLTADVYSFGLLLWQVCSLDLPYDGMNRQDHSELVVHGNERPPLNSSWSTPLRILMKRAWEPDPSVRPSMDSIYKILKREICALRDGDDSGLEHATRRSTFVLDRESAANKNRDTSELGRSPREGGERRSSGRQKNAIAGGATAIGRDSQRVPYTVEKKPASSEVAV</sequence>
<dbReference type="PANTHER" id="PTHR44329">
    <property type="entry name" value="SERINE/THREONINE-PROTEIN KINASE TNNI3K-RELATED"/>
    <property type="match status" value="1"/>
</dbReference>
<dbReference type="Pfam" id="PF00069">
    <property type="entry name" value="Pkinase"/>
    <property type="match status" value="1"/>
</dbReference>
<dbReference type="GO" id="GO:0004674">
    <property type="term" value="F:protein serine/threonine kinase activity"/>
    <property type="evidence" value="ECO:0007669"/>
    <property type="project" value="TreeGrafter"/>
</dbReference>
<dbReference type="EMBL" id="HBHT01040822">
    <property type="protein sequence ID" value="CAD9995273.1"/>
    <property type="molecule type" value="Transcribed_RNA"/>
</dbReference>
<dbReference type="Gene3D" id="3.30.200.20">
    <property type="entry name" value="Phosphorylase Kinase, domain 1"/>
    <property type="match status" value="1"/>
</dbReference>
<feature type="compositionally biased region" description="Basic and acidic residues" evidence="1">
    <location>
        <begin position="399"/>
        <end position="425"/>
    </location>
</feature>
<dbReference type="PROSITE" id="PS50011">
    <property type="entry name" value="PROTEIN_KINASE_DOM"/>
    <property type="match status" value="1"/>
</dbReference>